<feature type="transmembrane region" description="Helical" evidence="1">
    <location>
        <begin position="39"/>
        <end position="58"/>
    </location>
</feature>
<dbReference type="Proteomes" id="UP000029052">
    <property type="component" value="Unassembled WGS sequence"/>
</dbReference>
<keyword evidence="1" id="KW-1133">Transmembrane helix</keyword>
<evidence type="ECO:0000313" key="3">
    <source>
        <dbReference type="Proteomes" id="UP000029052"/>
    </source>
</evidence>
<feature type="transmembrane region" description="Helical" evidence="1">
    <location>
        <begin position="70"/>
        <end position="90"/>
    </location>
</feature>
<feature type="transmembrane region" description="Helical" evidence="1">
    <location>
        <begin position="16"/>
        <end position="34"/>
    </location>
</feature>
<organism evidence="2 3">
    <name type="scientific">Bifidobacterium magnum</name>
    <dbReference type="NCBI Taxonomy" id="1692"/>
    <lineage>
        <taxon>Bacteria</taxon>
        <taxon>Bacillati</taxon>
        <taxon>Actinomycetota</taxon>
        <taxon>Actinomycetes</taxon>
        <taxon>Bifidobacteriales</taxon>
        <taxon>Bifidobacteriaceae</taxon>
        <taxon>Bifidobacterium</taxon>
    </lineage>
</organism>
<evidence type="ECO:0000256" key="1">
    <source>
        <dbReference type="SAM" id="Phobius"/>
    </source>
</evidence>
<name>A0A087BA41_9BIFI</name>
<dbReference type="RefSeq" id="WP_022859452.1">
    <property type="nucleotide sequence ID" value="NZ_JGZB01000006.1"/>
</dbReference>
<sequence length="95" mass="10181">MKDHPHVSENHEGAPWFEWIVAGMVALAAVLAALGKEMAATLCIALTAIVTGIIQLVLRDRSPWKVRSVPFDATVGIGSGAAILLLYFSIRLLSL</sequence>
<gene>
    <name evidence="2" type="ORF">BMAGN_0882</name>
</gene>
<keyword evidence="1" id="KW-0812">Transmembrane</keyword>
<protein>
    <recommendedName>
        <fullName evidence="4">Rod shape-determining protein RodA</fullName>
    </recommendedName>
</protein>
<evidence type="ECO:0008006" key="4">
    <source>
        <dbReference type="Google" id="ProtNLM"/>
    </source>
</evidence>
<dbReference type="AlphaFoldDB" id="A0A087BA41"/>
<dbReference type="eggNOG" id="ENOG5031P9H">
    <property type="taxonomic scope" value="Bacteria"/>
</dbReference>
<dbReference type="EMBL" id="JGZB01000006">
    <property type="protein sequence ID" value="KFI67891.1"/>
    <property type="molecule type" value="Genomic_DNA"/>
</dbReference>
<dbReference type="STRING" id="1692.BMAGN_0882"/>
<accession>A0A087BA41</accession>
<keyword evidence="3" id="KW-1185">Reference proteome</keyword>
<evidence type="ECO:0000313" key="2">
    <source>
        <dbReference type="EMBL" id="KFI67891.1"/>
    </source>
</evidence>
<proteinExistence type="predicted"/>
<reference evidence="2 3" key="1">
    <citation type="submission" date="2014-03" db="EMBL/GenBank/DDBJ databases">
        <title>Genomics of Bifidobacteria.</title>
        <authorList>
            <person name="Ventura M."/>
            <person name="Milani C."/>
            <person name="Lugli G.A."/>
        </authorList>
    </citation>
    <scope>NUCLEOTIDE SEQUENCE [LARGE SCALE GENOMIC DNA]</scope>
    <source>
        <strain evidence="2 3">LMG 11591</strain>
    </source>
</reference>
<comment type="caution">
    <text evidence="2">The sequence shown here is derived from an EMBL/GenBank/DDBJ whole genome shotgun (WGS) entry which is preliminary data.</text>
</comment>
<keyword evidence="1" id="KW-0472">Membrane</keyword>